<dbReference type="Proteomes" id="UP000276133">
    <property type="component" value="Unassembled WGS sequence"/>
</dbReference>
<keyword evidence="5" id="KW-1185">Reference proteome</keyword>
<dbReference type="OrthoDB" id="1104827at2759"/>
<evidence type="ECO:0000313" key="4">
    <source>
        <dbReference type="EMBL" id="RNA13645.1"/>
    </source>
</evidence>
<dbReference type="InterPro" id="IPR015425">
    <property type="entry name" value="FH2_Formin"/>
</dbReference>
<proteinExistence type="predicted"/>
<dbReference type="PANTHER" id="PTHR45725:SF1">
    <property type="entry name" value="DISHEVELLED ASSOCIATED ACTIVATOR OF MORPHOGENESIS, ISOFORM D"/>
    <property type="match status" value="1"/>
</dbReference>
<dbReference type="PROSITE" id="PS51444">
    <property type="entry name" value="FH2"/>
    <property type="match status" value="1"/>
</dbReference>
<dbReference type="Pfam" id="PF02181">
    <property type="entry name" value="FH2"/>
    <property type="match status" value="1"/>
</dbReference>
<dbReference type="STRING" id="10195.A0A3M7QRM9"/>
<accession>A0A3M7QRM9</accession>
<evidence type="ECO:0000256" key="1">
    <source>
        <dbReference type="SAM" id="Coils"/>
    </source>
</evidence>
<name>A0A3M7QRM9_BRAPC</name>
<dbReference type="AlphaFoldDB" id="A0A3M7QRM9"/>
<protein>
    <submittedName>
        <fullName evidence="4">Disheveled-associated activator of morphogenesis 2 isoform X2</fullName>
    </submittedName>
</protein>
<dbReference type="InterPro" id="IPR051425">
    <property type="entry name" value="Formin_Homology"/>
</dbReference>
<reference evidence="4 5" key="1">
    <citation type="journal article" date="2018" name="Sci. Rep.">
        <title>Genomic signatures of local adaptation to the degree of environmental predictability in rotifers.</title>
        <authorList>
            <person name="Franch-Gras L."/>
            <person name="Hahn C."/>
            <person name="Garcia-Roger E.M."/>
            <person name="Carmona M.J."/>
            <person name="Serra M."/>
            <person name="Gomez A."/>
        </authorList>
    </citation>
    <scope>NUCLEOTIDE SEQUENCE [LARGE SCALE GENOMIC DNA]</scope>
    <source>
        <strain evidence="4">HYR1</strain>
    </source>
</reference>
<dbReference type="PANTHER" id="PTHR45725">
    <property type="entry name" value="FORMIN HOMOLOGY 2 FAMILY MEMBER"/>
    <property type="match status" value="1"/>
</dbReference>
<dbReference type="Gene3D" id="1.20.58.2220">
    <property type="entry name" value="Formin, FH2 domain"/>
    <property type="match status" value="1"/>
</dbReference>
<evidence type="ECO:0000313" key="5">
    <source>
        <dbReference type="Proteomes" id="UP000276133"/>
    </source>
</evidence>
<organism evidence="4 5">
    <name type="scientific">Brachionus plicatilis</name>
    <name type="common">Marine rotifer</name>
    <name type="synonym">Brachionus muelleri</name>
    <dbReference type="NCBI Taxonomy" id="10195"/>
    <lineage>
        <taxon>Eukaryota</taxon>
        <taxon>Metazoa</taxon>
        <taxon>Spiralia</taxon>
        <taxon>Gnathifera</taxon>
        <taxon>Rotifera</taxon>
        <taxon>Eurotatoria</taxon>
        <taxon>Monogononta</taxon>
        <taxon>Pseudotrocha</taxon>
        <taxon>Ploima</taxon>
        <taxon>Brachionidae</taxon>
        <taxon>Brachionus</taxon>
    </lineage>
</organism>
<evidence type="ECO:0000256" key="2">
    <source>
        <dbReference type="SAM" id="MobiDB-lite"/>
    </source>
</evidence>
<sequence length="273" mass="32043">MLLCIVNYVNQNNQNGNAFGFKLNFLNKLGEIKTNERGLSLLHCLIMMIKDNHPELMKLPEELESVKNMAVFNITDLSNEILNLESKMKKINELMNKMKTDRLNFEKNRKFFEFMAKFYEDNKKRIESTRNDYNEALKKYDEVSKYFGESGSLSNFNDFFLMWSSFIKTFSNVRDDLEKKSIKESKNKFTTVSNKDSRRTSITKRINQRNDSELNLVLNNLGNDSDFNRFCSEIQSGEIFTRNKTIRRDVRNRTKSYNLSKGANSRSRSPSVV</sequence>
<feature type="compositionally biased region" description="Polar residues" evidence="2">
    <location>
        <begin position="255"/>
        <end position="273"/>
    </location>
</feature>
<dbReference type="InterPro" id="IPR042201">
    <property type="entry name" value="FH2_Formin_sf"/>
</dbReference>
<keyword evidence="1" id="KW-0175">Coiled coil</keyword>
<gene>
    <name evidence="4" type="ORF">BpHYR1_037874</name>
</gene>
<feature type="region of interest" description="Disordered" evidence="2">
    <location>
        <begin position="252"/>
        <end position="273"/>
    </location>
</feature>
<comment type="caution">
    <text evidence="4">The sequence shown here is derived from an EMBL/GenBank/DDBJ whole genome shotgun (WGS) entry which is preliminary data.</text>
</comment>
<dbReference type="SUPFAM" id="SSF101447">
    <property type="entry name" value="Formin homology 2 domain (FH2 domain)"/>
    <property type="match status" value="1"/>
</dbReference>
<evidence type="ECO:0000259" key="3">
    <source>
        <dbReference type="PROSITE" id="PS51444"/>
    </source>
</evidence>
<feature type="coiled-coil region" evidence="1">
    <location>
        <begin position="74"/>
        <end position="143"/>
    </location>
</feature>
<feature type="domain" description="FH2" evidence="3">
    <location>
        <begin position="1"/>
        <end position="196"/>
    </location>
</feature>
<dbReference type="EMBL" id="REGN01005353">
    <property type="protein sequence ID" value="RNA13645.1"/>
    <property type="molecule type" value="Genomic_DNA"/>
</dbReference>